<feature type="region of interest" description="Disordered" evidence="1">
    <location>
        <begin position="133"/>
        <end position="197"/>
    </location>
</feature>
<reference evidence="4 5" key="1">
    <citation type="submission" date="2018-08" db="EMBL/GenBank/DDBJ databases">
        <title>Bacillus chawlae sp. nov., Bacillus glennii sp. nov., and Bacillus saganii sp. nov. Isolated from the Vehicle Assembly Building at Kennedy Space Center where the Viking Spacecraft were Assembled.</title>
        <authorList>
            <person name="Seuylemezian A."/>
            <person name="Vaishampayan P."/>
        </authorList>
    </citation>
    <scope>NUCLEOTIDE SEQUENCE [LARGE SCALE GENOMIC DNA]</scope>
    <source>
        <strain evidence="4 5">V47-23a</strain>
    </source>
</reference>
<gene>
    <name evidence="4" type="ORF">D0469_02255</name>
</gene>
<dbReference type="PANTHER" id="PTHR34475">
    <property type="match status" value="1"/>
</dbReference>
<dbReference type="InterPro" id="IPR050400">
    <property type="entry name" value="Bact_Cytoskel_RodZ"/>
</dbReference>
<keyword evidence="5" id="KW-1185">Reference proteome</keyword>
<keyword evidence="2" id="KW-0472">Membrane</keyword>
<dbReference type="Pfam" id="PF13413">
    <property type="entry name" value="HTH_25"/>
    <property type="match status" value="1"/>
</dbReference>
<dbReference type="PROSITE" id="PS50943">
    <property type="entry name" value="HTH_CROC1"/>
    <property type="match status" value="1"/>
</dbReference>
<name>A0A372LUV5_9BACI</name>
<dbReference type="OrthoDB" id="9797543at2"/>
<dbReference type="InterPro" id="IPR025194">
    <property type="entry name" value="RodZ-like_C"/>
</dbReference>
<dbReference type="CDD" id="cd00093">
    <property type="entry name" value="HTH_XRE"/>
    <property type="match status" value="1"/>
</dbReference>
<dbReference type="AlphaFoldDB" id="A0A372LUV5"/>
<dbReference type="InterPro" id="IPR001387">
    <property type="entry name" value="Cro/C1-type_HTH"/>
</dbReference>
<keyword evidence="2" id="KW-0812">Transmembrane</keyword>
<evidence type="ECO:0000313" key="5">
    <source>
        <dbReference type="Proteomes" id="UP000264541"/>
    </source>
</evidence>
<accession>A0A372LUV5</accession>
<dbReference type="GO" id="GO:0003677">
    <property type="term" value="F:DNA binding"/>
    <property type="evidence" value="ECO:0007669"/>
    <property type="project" value="InterPro"/>
</dbReference>
<dbReference type="Pfam" id="PF13464">
    <property type="entry name" value="RodZ_C"/>
    <property type="match status" value="1"/>
</dbReference>
<organism evidence="4 5">
    <name type="scientific">Peribacillus saganii</name>
    <dbReference type="NCBI Taxonomy" id="2303992"/>
    <lineage>
        <taxon>Bacteria</taxon>
        <taxon>Bacillati</taxon>
        <taxon>Bacillota</taxon>
        <taxon>Bacilli</taxon>
        <taxon>Bacillales</taxon>
        <taxon>Bacillaceae</taxon>
        <taxon>Peribacillus</taxon>
    </lineage>
</organism>
<comment type="caution">
    <text evidence="4">The sequence shown here is derived from an EMBL/GenBank/DDBJ whole genome shotgun (WGS) entry which is preliminary data.</text>
</comment>
<dbReference type="Gene3D" id="1.10.260.40">
    <property type="entry name" value="lambda repressor-like DNA-binding domains"/>
    <property type="match status" value="1"/>
</dbReference>
<dbReference type="SUPFAM" id="SSF47413">
    <property type="entry name" value="lambda repressor-like DNA-binding domains"/>
    <property type="match status" value="1"/>
</dbReference>
<protein>
    <submittedName>
        <fullName evidence="4">Helix-turn-helix domain-containing protein</fullName>
    </submittedName>
</protein>
<feature type="transmembrane region" description="Helical" evidence="2">
    <location>
        <begin position="110"/>
        <end position="127"/>
    </location>
</feature>
<evidence type="ECO:0000259" key="3">
    <source>
        <dbReference type="PROSITE" id="PS50943"/>
    </source>
</evidence>
<dbReference type="InterPro" id="IPR010982">
    <property type="entry name" value="Lambda_DNA-bd_dom_sf"/>
</dbReference>
<feature type="compositionally biased region" description="Basic and acidic residues" evidence="1">
    <location>
        <begin position="149"/>
        <end position="180"/>
    </location>
</feature>
<feature type="domain" description="HTH cro/C1-type" evidence="3">
    <location>
        <begin position="8"/>
        <end position="41"/>
    </location>
</feature>
<evidence type="ECO:0000313" key="4">
    <source>
        <dbReference type="EMBL" id="RFU71354.1"/>
    </source>
</evidence>
<proteinExistence type="predicted"/>
<dbReference type="PANTHER" id="PTHR34475:SF1">
    <property type="entry name" value="CYTOSKELETON PROTEIN RODZ"/>
    <property type="match status" value="1"/>
</dbReference>
<keyword evidence="2" id="KW-1133">Transmembrane helix</keyword>
<dbReference type="Proteomes" id="UP000264541">
    <property type="component" value="Unassembled WGS sequence"/>
</dbReference>
<sequence length="300" mass="33176">MTELGNRLKEAREARGLTLDDLQNVTKIQKRYLVGIEEGNYAMMPGKFYVRAFIKQYCEAVGLEPEEIFDTFKNDIPAVHNDEMPELSRVKSRKTIDPGNSKIAEMLPKILVGAFVIGAVVLVWVLFSQNAGKPDDTASGDNDESVVMGERKDSPLKNEADKEEQAGEEALTKEADKQQAEKPPAPETEVKVKQELASVSSSGRDSSYQLKNAETFKVKLLSKGTSWVNIKNGKGHSFYQGTLQNNASQEVDLTNETQAVLIIGNAADTEIYVNGEKLAYSVSPQEIVRQDITIDFVKAE</sequence>
<dbReference type="EMBL" id="QVTE01000005">
    <property type="protein sequence ID" value="RFU71354.1"/>
    <property type="molecule type" value="Genomic_DNA"/>
</dbReference>
<evidence type="ECO:0000256" key="2">
    <source>
        <dbReference type="SAM" id="Phobius"/>
    </source>
</evidence>
<evidence type="ECO:0000256" key="1">
    <source>
        <dbReference type="SAM" id="MobiDB-lite"/>
    </source>
</evidence>